<dbReference type="CDD" id="cd02989">
    <property type="entry name" value="Phd_like_TxnDC9"/>
    <property type="match status" value="1"/>
</dbReference>
<evidence type="ECO:0000313" key="2">
    <source>
        <dbReference type="EMBL" id="GFH14610.1"/>
    </source>
</evidence>
<keyword evidence="3" id="KW-1185">Reference proteome</keyword>
<gene>
    <name evidence="2" type="ORF">HaLaN_10700</name>
</gene>
<accession>A0A699YYB8</accession>
<proteinExistence type="predicted"/>
<dbReference type="InterPro" id="IPR036249">
    <property type="entry name" value="Thioredoxin-like_sf"/>
</dbReference>
<comment type="caution">
    <text evidence="2">The sequence shown here is derived from an EMBL/GenBank/DDBJ whole genome shotgun (WGS) entry which is preliminary data.</text>
</comment>
<organism evidence="2 3">
    <name type="scientific">Haematococcus lacustris</name>
    <name type="common">Green alga</name>
    <name type="synonym">Haematococcus pluvialis</name>
    <dbReference type="NCBI Taxonomy" id="44745"/>
    <lineage>
        <taxon>Eukaryota</taxon>
        <taxon>Viridiplantae</taxon>
        <taxon>Chlorophyta</taxon>
        <taxon>core chlorophytes</taxon>
        <taxon>Chlorophyceae</taxon>
        <taxon>CS clade</taxon>
        <taxon>Chlamydomonadales</taxon>
        <taxon>Haematococcaceae</taxon>
        <taxon>Haematococcus</taxon>
    </lineage>
</organism>
<feature type="region of interest" description="Disordered" evidence="1">
    <location>
        <begin position="129"/>
        <end position="152"/>
    </location>
</feature>
<feature type="region of interest" description="Disordered" evidence="1">
    <location>
        <begin position="1"/>
        <end position="21"/>
    </location>
</feature>
<dbReference type="Gene3D" id="3.40.30.10">
    <property type="entry name" value="Glutaredoxin"/>
    <property type="match status" value="1"/>
</dbReference>
<evidence type="ECO:0000256" key="1">
    <source>
        <dbReference type="SAM" id="MobiDB-lite"/>
    </source>
</evidence>
<evidence type="ECO:0000313" key="3">
    <source>
        <dbReference type="Proteomes" id="UP000485058"/>
    </source>
</evidence>
<dbReference type="SUPFAM" id="SSF52833">
    <property type="entry name" value="Thioredoxin-like"/>
    <property type="match status" value="1"/>
</dbReference>
<dbReference type="PANTHER" id="PTHR21148">
    <property type="entry name" value="THIOREDOXIN DOMAIN-CONTAINING PROTEIN 9"/>
    <property type="match status" value="1"/>
</dbReference>
<dbReference type="EMBL" id="BLLF01000747">
    <property type="protein sequence ID" value="GFH14610.1"/>
    <property type="molecule type" value="Genomic_DNA"/>
</dbReference>
<protein>
    <submittedName>
        <fullName evidence="2">Thioredoxin domain-containing protein</fullName>
    </submittedName>
</protein>
<dbReference type="AlphaFoldDB" id="A0A699YYB8"/>
<reference evidence="2 3" key="1">
    <citation type="submission" date="2020-02" db="EMBL/GenBank/DDBJ databases">
        <title>Draft genome sequence of Haematococcus lacustris strain NIES-144.</title>
        <authorList>
            <person name="Morimoto D."/>
            <person name="Nakagawa S."/>
            <person name="Yoshida T."/>
            <person name="Sawayama S."/>
        </authorList>
    </citation>
    <scope>NUCLEOTIDE SEQUENCE [LARGE SCALE GENOMIC DNA]</scope>
    <source>
        <strain evidence="2 3">NIES-144</strain>
    </source>
</reference>
<sequence>MADMRKRQEKSKEWAAKGHGEYQEVQSEQDFFKAMKVMDKHMAAIARKHLETKVVKINAEKSPFLTERLKIWMLPTLALIKNEKVEDYIVGFQDFGNTDDFETDVLEQRLAKSEMLDYEWPAQRPKALAGPAKALRKGGVDRTGSDEDSDFD</sequence>
<dbReference type="Proteomes" id="UP000485058">
    <property type="component" value="Unassembled WGS sequence"/>
</dbReference>
<name>A0A699YYB8_HAELA</name>